<accession>A0AA90NLM1</accession>
<dbReference type="RefSeq" id="WP_220656943.1">
    <property type="nucleotide sequence ID" value="NZ_BAAAII010000009.1"/>
</dbReference>
<evidence type="ECO:0000313" key="2">
    <source>
        <dbReference type="Proteomes" id="UP001178281"/>
    </source>
</evidence>
<name>A0AA90NLM1_9ACTN</name>
<evidence type="ECO:0000313" key="1">
    <source>
        <dbReference type="EMBL" id="MDP0399929.1"/>
    </source>
</evidence>
<dbReference type="Proteomes" id="UP001178281">
    <property type="component" value="Unassembled WGS sequence"/>
</dbReference>
<comment type="caution">
    <text evidence="1">The sequence shown here is derived from an EMBL/GenBank/DDBJ whole genome shotgun (WGS) entry which is preliminary data.</text>
</comment>
<proteinExistence type="predicted"/>
<organism evidence="1 2">
    <name type="scientific">Tsukamurella strandjordii</name>
    <dbReference type="NCBI Taxonomy" id="147577"/>
    <lineage>
        <taxon>Bacteria</taxon>
        <taxon>Bacillati</taxon>
        <taxon>Actinomycetota</taxon>
        <taxon>Actinomycetes</taxon>
        <taxon>Mycobacteriales</taxon>
        <taxon>Tsukamurellaceae</taxon>
        <taxon>Tsukamurella</taxon>
    </lineage>
</organism>
<protein>
    <submittedName>
        <fullName evidence="1">Uncharacterized protein</fullName>
    </submittedName>
</protein>
<keyword evidence="2" id="KW-1185">Reference proteome</keyword>
<dbReference type="EMBL" id="JAUTIX010000008">
    <property type="protein sequence ID" value="MDP0399929.1"/>
    <property type="molecule type" value="Genomic_DNA"/>
</dbReference>
<gene>
    <name evidence="1" type="ORF">Q7X28_18590</name>
</gene>
<dbReference type="AlphaFoldDB" id="A0AA90NLM1"/>
<reference evidence="1" key="1">
    <citation type="submission" date="2023-08" db="EMBL/GenBank/DDBJ databases">
        <title>The draft genome of Tsukamurella strandjordii strain 050030.</title>
        <authorList>
            <person name="Zhao F."/>
            <person name="Feng Y."/>
            <person name="Zong Z."/>
        </authorList>
    </citation>
    <scope>NUCLEOTIDE SEQUENCE</scope>
    <source>
        <strain evidence="1">050030</strain>
    </source>
</reference>
<sequence>MGTETVNSVAPGQSIGARAIEARAAVATAHLRSTVTSISSAVDPTSAHGARITSAIDGLVAGVMPELEAAESMLRGDNGSQHDGRSALGGYQSLRSVARASAHRGAGIYS</sequence>